<evidence type="ECO:0000256" key="13">
    <source>
        <dbReference type="ARBA" id="ARBA00047950"/>
    </source>
</evidence>
<dbReference type="PROSITE" id="PS51221">
    <property type="entry name" value="TTL"/>
    <property type="match status" value="1"/>
</dbReference>
<organism evidence="14 15">
    <name type="scientific">Patella caerulea</name>
    <name type="common">Rayed Mediterranean limpet</name>
    <dbReference type="NCBI Taxonomy" id="87958"/>
    <lineage>
        <taxon>Eukaryota</taxon>
        <taxon>Metazoa</taxon>
        <taxon>Spiralia</taxon>
        <taxon>Lophotrochozoa</taxon>
        <taxon>Mollusca</taxon>
        <taxon>Gastropoda</taxon>
        <taxon>Patellogastropoda</taxon>
        <taxon>Patelloidea</taxon>
        <taxon>Patellidae</taxon>
        <taxon>Patella</taxon>
    </lineage>
</organism>
<dbReference type="GO" id="GO:0005876">
    <property type="term" value="C:spindle microtubule"/>
    <property type="evidence" value="ECO:0007669"/>
    <property type="project" value="TreeGrafter"/>
</dbReference>
<comment type="cofactor">
    <cofactor evidence="2">
        <name>K(+)</name>
        <dbReference type="ChEBI" id="CHEBI:29103"/>
    </cofactor>
</comment>
<comment type="catalytic activity">
    <reaction evidence="13">
        <text>C-terminal L-alpha-aminoacyl-L-glutamyl-L-glutamyl-[tubulin] + L-tyrosine + ATP = C-terminal L-alpha-aminoacyl-L-glutamyl-L-glutamyl-L-tyrosyl-[tubulin] + ADP + phosphate + H(+)</text>
        <dbReference type="Rhea" id="RHEA:17605"/>
        <dbReference type="Rhea" id="RHEA-COMP:16434"/>
        <dbReference type="Rhea" id="RHEA-COMP:16435"/>
        <dbReference type="ChEBI" id="CHEBI:15378"/>
        <dbReference type="ChEBI" id="CHEBI:30616"/>
        <dbReference type="ChEBI" id="CHEBI:43474"/>
        <dbReference type="ChEBI" id="CHEBI:58315"/>
        <dbReference type="ChEBI" id="CHEBI:149554"/>
        <dbReference type="ChEBI" id="CHEBI:149555"/>
        <dbReference type="ChEBI" id="CHEBI:456216"/>
        <dbReference type="EC" id="6.3.2.25"/>
    </reaction>
</comment>
<dbReference type="SUPFAM" id="SSF56059">
    <property type="entry name" value="Glutathione synthetase ATP-binding domain-like"/>
    <property type="match status" value="1"/>
</dbReference>
<evidence type="ECO:0000256" key="1">
    <source>
        <dbReference type="ARBA" id="ARBA00001946"/>
    </source>
</evidence>
<comment type="similarity">
    <text evidence="3">Belongs to the tubulin--tyrosine ligase family.</text>
</comment>
<accession>A0AAN8JNU1</accession>
<dbReference type="Pfam" id="PF03133">
    <property type="entry name" value="TTL"/>
    <property type="match status" value="1"/>
</dbReference>
<dbReference type="InterPro" id="IPR004344">
    <property type="entry name" value="TTL/TTLL_fam"/>
</dbReference>
<keyword evidence="6" id="KW-0547">Nucleotide-binding</keyword>
<dbReference type="Gene3D" id="3.30.470.20">
    <property type="entry name" value="ATP-grasp fold, B domain"/>
    <property type="match status" value="1"/>
</dbReference>
<evidence type="ECO:0000256" key="6">
    <source>
        <dbReference type="ARBA" id="ARBA00022741"/>
    </source>
</evidence>
<comment type="caution">
    <text evidence="14">The sequence shown here is derived from an EMBL/GenBank/DDBJ whole genome shotgun (WGS) entry which is preliminary data.</text>
</comment>
<evidence type="ECO:0000256" key="9">
    <source>
        <dbReference type="ARBA" id="ARBA00022958"/>
    </source>
</evidence>
<dbReference type="InterPro" id="IPR052492">
    <property type="entry name" value="Tubulin-tyrosine_ligase"/>
</dbReference>
<dbReference type="AlphaFoldDB" id="A0AAN8JNU1"/>
<evidence type="ECO:0000256" key="12">
    <source>
        <dbReference type="ARBA" id="ARBA00041021"/>
    </source>
</evidence>
<proteinExistence type="inferred from homology"/>
<comment type="subunit">
    <text evidence="4">Monomer.</text>
</comment>
<evidence type="ECO:0000313" key="15">
    <source>
        <dbReference type="Proteomes" id="UP001347796"/>
    </source>
</evidence>
<evidence type="ECO:0000313" key="14">
    <source>
        <dbReference type="EMBL" id="KAK6181637.1"/>
    </source>
</evidence>
<dbReference type="PANTHER" id="PTHR46570">
    <property type="entry name" value="TUBULIN--TYROSINE LIGASE"/>
    <property type="match status" value="1"/>
</dbReference>
<dbReference type="GO" id="GO:0000226">
    <property type="term" value="P:microtubule cytoskeleton organization"/>
    <property type="evidence" value="ECO:0007669"/>
    <property type="project" value="TreeGrafter"/>
</dbReference>
<dbReference type="PANTHER" id="PTHR46570:SF1">
    <property type="entry name" value="TUBULIN--TYROSINE LIGASE"/>
    <property type="match status" value="1"/>
</dbReference>
<protein>
    <recommendedName>
        <fullName evidence="12">Tubulin--tyrosine ligase</fullName>
        <ecNumber evidence="11">6.3.2.25</ecNumber>
    </recommendedName>
</protein>
<evidence type="ECO:0000256" key="11">
    <source>
        <dbReference type="ARBA" id="ARBA00038960"/>
    </source>
</evidence>
<evidence type="ECO:0000256" key="8">
    <source>
        <dbReference type="ARBA" id="ARBA00022842"/>
    </source>
</evidence>
<dbReference type="GO" id="GO:0004835">
    <property type="term" value="F:tubulin-tyrosine ligase activity"/>
    <property type="evidence" value="ECO:0007669"/>
    <property type="project" value="UniProtKB-EC"/>
</dbReference>
<keyword evidence="8" id="KW-0460">Magnesium</keyword>
<dbReference type="EMBL" id="JAZGQO010000007">
    <property type="protein sequence ID" value="KAK6181637.1"/>
    <property type="molecule type" value="Genomic_DNA"/>
</dbReference>
<dbReference type="Proteomes" id="UP001347796">
    <property type="component" value="Unassembled WGS sequence"/>
</dbReference>
<comment type="cofactor">
    <cofactor evidence="1">
        <name>Mg(2+)</name>
        <dbReference type="ChEBI" id="CHEBI:18420"/>
    </cofactor>
</comment>
<sequence>MANEKYTFICRDANSSVYTALEQYLLTNRKGQWRKLQSDSIRFNLMMGDRNKLPYTRIGQKPGLQQLVNYYRGSEVICKKAQMIRELKKYCVYQDIPLFPWLPPSYVIIPAHSTEIIHSTADEVNGCENFISMSKQQKDEREELLELIQSDDIWIAKSSAGSKGDDIMISNEVEELIQYIDNQKHAYIIQKYINNPFLLNHQRKFDIRCWILVDSMCSIYLFKDGVLRTSSEPYNPNNLTDLTSHLTNHCLQKQRSPNFGMYEDGNEMFYDQFNEYLTSCGKECFEHSILPQIKDIIVTCFKVIKERIDTTYLNYSSFQLFGFDFILDENFKVWLLEINGAPACAQKLLPNLIESLVATAIDPLFPPVNSSSYNISSSFENIDS</sequence>
<keyword evidence="9" id="KW-0630">Potassium</keyword>
<name>A0AAN8JNU1_PATCE</name>
<reference evidence="14 15" key="1">
    <citation type="submission" date="2024-01" db="EMBL/GenBank/DDBJ databases">
        <title>The genome of the rayed Mediterranean limpet Patella caerulea (Linnaeus, 1758).</title>
        <authorList>
            <person name="Anh-Thu Weber A."/>
            <person name="Halstead-Nussloch G."/>
        </authorList>
    </citation>
    <scope>NUCLEOTIDE SEQUENCE [LARGE SCALE GENOMIC DNA]</scope>
    <source>
        <strain evidence="14">AATW-2023a</strain>
        <tissue evidence="14">Whole specimen</tissue>
    </source>
</reference>
<evidence type="ECO:0000256" key="10">
    <source>
        <dbReference type="ARBA" id="ARBA00037791"/>
    </source>
</evidence>
<evidence type="ECO:0000256" key="7">
    <source>
        <dbReference type="ARBA" id="ARBA00022840"/>
    </source>
</evidence>
<keyword evidence="5" id="KW-0436">Ligase</keyword>
<evidence type="ECO:0000256" key="4">
    <source>
        <dbReference type="ARBA" id="ARBA00011245"/>
    </source>
</evidence>
<evidence type="ECO:0000256" key="3">
    <source>
        <dbReference type="ARBA" id="ARBA00006820"/>
    </source>
</evidence>
<dbReference type="EC" id="6.3.2.25" evidence="11"/>
<keyword evidence="15" id="KW-1185">Reference proteome</keyword>
<dbReference type="GO" id="GO:0005524">
    <property type="term" value="F:ATP binding"/>
    <property type="evidence" value="ECO:0007669"/>
    <property type="project" value="UniProtKB-KW"/>
</dbReference>
<dbReference type="Gene3D" id="3.40.50.11480">
    <property type="match status" value="1"/>
</dbReference>
<gene>
    <name evidence="14" type="ORF">SNE40_009457</name>
</gene>
<evidence type="ECO:0000256" key="2">
    <source>
        <dbReference type="ARBA" id="ARBA00001958"/>
    </source>
</evidence>
<evidence type="ECO:0000256" key="5">
    <source>
        <dbReference type="ARBA" id="ARBA00022598"/>
    </source>
</evidence>
<keyword evidence="7" id="KW-0067">ATP-binding</keyword>
<comment type="function">
    <text evidence="10">Catalyzes the post-translational addition of a tyrosine to the C-terminal end of detyrosinated alpha-tubulin.</text>
</comment>